<evidence type="ECO:0000313" key="2">
    <source>
        <dbReference type="Proteomes" id="UP000199759"/>
    </source>
</evidence>
<protein>
    <recommendedName>
        <fullName evidence="3">2OG-Fe(II) oxygenase superfamily protein</fullName>
    </recommendedName>
</protein>
<evidence type="ECO:0000313" key="1">
    <source>
        <dbReference type="EMBL" id="SDM83937.1"/>
    </source>
</evidence>
<dbReference type="Proteomes" id="UP000199759">
    <property type="component" value="Unassembled WGS sequence"/>
</dbReference>
<keyword evidence="2" id="KW-1185">Reference proteome</keyword>
<reference evidence="1 2" key="1">
    <citation type="submission" date="2016-10" db="EMBL/GenBank/DDBJ databases">
        <authorList>
            <person name="de Groot N.N."/>
        </authorList>
    </citation>
    <scope>NUCLEOTIDE SEQUENCE [LARGE SCALE GENOMIC DNA]</scope>
    <source>
        <strain evidence="1 2">DSM 16077</strain>
    </source>
</reference>
<proteinExistence type="predicted"/>
<dbReference type="NCBIfam" id="TIGR02466">
    <property type="entry name" value="TIGR02466 family protein"/>
    <property type="match status" value="1"/>
</dbReference>
<dbReference type="AlphaFoldDB" id="A0A1G9WHW5"/>
<accession>A0A1G9WHW5</accession>
<dbReference type="InterPro" id="IPR012668">
    <property type="entry name" value="CHP02466"/>
</dbReference>
<organism evidence="1 2">
    <name type="scientific">Maricaulis salignorans</name>
    <dbReference type="NCBI Taxonomy" id="144026"/>
    <lineage>
        <taxon>Bacteria</taxon>
        <taxon>Pseudomonadati</taxon>
        <taxon>Pseudomonadota</taxon>
        <taxon>Alphaproteobacteria</taxon>
        <taxon>Maricaulales</taxon>
        <taxon>Maricaulaceae</taxon>
        <taxon>Maricaulis</taxon>
    </lineage>
</organism>
<dbReference type="SUPFAM" id="SSF51197">
    <property type="entry name" value="Clavaminate synthase-like"/>
    <property type="match status" value="1"/>
</dbReference>
<gene>
    <name evidence="1" type="ORF">SAMN04488568_12511</name>
</gene>
<dbReference type="Pfam" id="PF13759">
    <property type="entry name" value="2OG-FeII_Oxy_5"/>
    <property type="match status" value="1"/>
</dbReference>
<name>A0A1G9WHW5_9PROT</name>
<evidence type="ECO:0008006" key="3">
    <source>
        <dbReference type="Google" id="ProtNLM"/>
    </source>
</evidence>
<dbReference type="RefSeq" id="WP_176780381.1">
    <property type="nucleotide sequence ID" value="NZ_FNHG01000025.1"/>
</dbReference>
<dbReference type="STRING" id="144026.SAMN04488568_12511"/>
<dbReference type="EMBL" id="FNHG01000025">
    <property type="protein sequence ID" value="SDM83937.1"/>
    <property type="molecule type" value="Genomic_DNA"/>
</dbReference>
<dbReference type="Gene3D" id="2.60.120.620">
    <property type="entry name" value="q2cbj1_9rhob like domain"/>
    <property type="match status" value="1"/>
</dbReference>
<sequence length="222" mass="24410">MTPPDATPEPDIKLNMLFATPVIEVRLPMAQQLIEPLRRVVTARRAQSKGIARSNILGWHSDTEMLQWGGEAAQTLAIETMKICGRFTSDIAADQGQSRYEMGLEMWANISPAGASNQMHCHPGSFWSASFYVDDGGDSRDGLFVAQDPRFPAVRMAAPDLVFMDGDGQRQLSQHRIAPEPGKLVIFPSWLMHAVRPHTGIRDRISIAMNVLALPTPPSPPA</sequence>